<evidence type="ECO:0000313" key="1">
    <source>
        <dbReference type="Proteomes" id="UP000095286"/>
    </source>
</evidence>
<dbReference type="WBParaSite" id="RSKR_0000835900.1">
    <property type="protein sequence ID" value="RSKR_0000835900.1"/>
    <property type="gene ID" value="RSKR_0000835900"/>
</dbReference>
<name>A0AC35U5T1_9BILA</name>
<dbReference type="Proteomes" id="UP000095286">
    <property type="component" value="Unplaced"/>
</dbReference>
<proteinExistence type="predicted"/>
<evidence type="ECO:0000313" key="2">
    <source>
        <dbReference type="WBParaSite" id="RSKR_0000835900.1"/>
    </source>
</evidence>
<accession>A0AC35U5T1</accession>
<reference evidence="2" key="1">
    <citation type="submission" date="2016-11" db="UniProtKB">
        <authorList>
            <consortium name="WormBaseParasite"/>
        </authorList>
    </citation>
    <scope>IDENTIFICATION</scope>
    <source>
        <strain evidence="2">KR3021</strain>
    </source>
</reference>
<protein>
    <submittedName>
        <fullName evidence="2">Neur_chan_LBD domain-containing protein</fullName>
    </submittedName>
</protein>
<sequence length="435" mass="50027">MFVVLLFIFNNCLINCQTKLANCGIETSQKQSILGELLKDYDKSATPSNGSIAVESEVTIQDISSISEVTSSFIVDLWFSQVWVDPRLRYSHLSCKSNISLDESISRKIWTPNIGFSNSKETYVHMSPESNILLIMYPNGTIWLNHRIRVHGRCNMDLSNFPLDIQQCQLLLESCSYSISEVRLKWQSWDPISIANEKFQLPDFVFLYHNHSSTIRSTAAGTWDQLKLKFTFKRLYGYYILQAYLPSYISVFLSWIVFFLDTKALPARIILGVNALMSLSFQMGNVVKHLGRYSYVKCIDLWYISCVLFIFCSLCELAIVGVLDNMQDKKQKKKLRLERRLRSLVVGHASEGVMLALSTSSLQKRTSSVRSVYSHKLKEANDQWQGCEQFIDSEIGTTIDYYCARAFPTAFAIFNVLYWSYYMTRSQQSLNQTLL</sequence>
<organism evidence="1 2">
    <name type="scientific">Rhabditophanes sp. KR3021</name>
    <dbReference type="NCBI Taxonomy" id="114890"/>
    <lineage>
        <taxon>Eukaryota</taxon>
        <taxon>Metazoa</taxon>
        <taxon>Ecdysozoa</taxon>
        <taxon>Nematoda</taxon>
        <taxon>Chromadorea</taxon>
        <taxon>Rhabditida</taxon>
        <taxon>Tylenchina</taxon>
        <taxon>Panagrolaimomorpha</taxon>
        <taxon>Strongyloidoidea</taxon>
        <taxon>Alloionematidae</taxon>
        <taxon>Rhabditophanes</taxon>
    </lineage>
</organism>